<dbReference type="OrthoDB" id="1560166at2759"/>
<dbReference type="PANTHER" id="PTHR43350">
    <property type="entry name" value="NAD-DEPENDENT ALCOHOL DEHYDROGENASE"/>
    <property type="match status" value="1"/>
</dbReference>
<evidence type="ECO:0000256" key="2">
    <source>
        <dbReference type="ARBA" id="ARBA00008072"/>
    </source>
</evidence>
<dbReference type="InterPro" id="IPR013154">
    <property type="entry name" value="ADH-like_N"/>
</dbReference>
<evidence type="ECO:0000256" key="6">
    <source>
        <dbReference type="RuleBase" id="RU361277"/>
    </source>
</evidence>
<comment type="cofactor">
    <cofactor evidence="1 6">
        <name>Zn(2+)</name>
        <dbReference type="ChEBI" id="CHEBI:29105"/>
    </cofactor>
</comment>
<dbReference type="GO" id="GO:0008270">
    <property type="term" value="F:zinc ion binding"/>
    <property type="evidence" value="ECO:0007669"/>
    <property type="project" value="InterPro"/>
</dbReference>
<name>A0A9P4LX18_9PEZI</name>
<keyword evidence="4 6" id="KW-0862">Zinc</keyword>
<organism evidence="8 9">
    <name type="scientific">Saccharata proteae CBS 121410</name>
    <dbReference type="NCBI Taxonomy" id="1314787"/>
    <lineage>
        <taxon>Eukaryota</taxon>
        <taxon>Fungi</taxon>
        <taxon>Dikarya</taxon>
        <taxon>Ascomycota</taxon>
        <taxon>Pezizomycotina</taxon>
        <taxon>Dothideomycetes</taxon>
        <taxon>Dothideomycetes incertae sedis</taxon>
        <taxon>Botryosphaeriales</taxon>
        <taxon>Saccharataceae</taxon>
        <taxon>Saccharata</taxon>
    </lineage>
</organism>
<comment type="similarity">
    <text evidence="2 6">Belongs to the zinc-containing alcohol dehydrogenase family.</text>
</comment>
<dbReference type="PROSITE" id="PS00059">
    <property type="entry name" value="ADH_ZINC"/>
    <property type="match status" value="1"/>
</dbReference>
<evidence type="ECO:0000313" key="9">
    <source>
        <dbReference type="Proteomes" id="UP000799776"/>
    </source>
</evidence>
<dbReference type="GO" id="GO:0016491">
    <property type="term" value="F:oxidoreductase activity"/>
    <property type="evidence" value="ECO:0007669"/>
    <property type="project" value="UniProtKB-KW"/>
</dbReference>
<dbReference type="SMART" id="SM00829">
    <property type="entry name" value="PKS_ER"/>
    <property type="match status" value="1"/>
</dbReference>
<dbReference type="InterPro" id="IPR020843">
    <property type="entry name" value="ER"/>
</dbReference>
<evidence type="ECO:0000256" key="3">
    <source>
        <dbReference type="ARBA" id="ARBA00022723"/>
    </source>
</evidence>
<keyword evidence="3 6" id="KW-0479">Metal-binding</keyword>
<dbReference type="Gene3D" id="3.40.50.720">
    <property type="entry name" value="NAD(P)-binding Rossmann-like Domain"/>
    <property type="match status" value="1"/>
</dbReference>
<dbReference type="PANTHER" id="PTHR43350:SF2">
    <property type="entry name" value="GROES-LIKE ZINC-BINDING ALCOHOL DEHYDROGENASE FAMILY PROTEIN"/>
    <property type="match status" value="1"/>
</dbReference>
<dbReference type="Gene3D" id="3.90.180.10">
    <property type="entry name" value="Medium-chain alcohol dehydrogenases, catalytic domain"/>
    <property type="match status" value="1"/>
</dbReference>
<protein>
    <submittedName>
        <fullName evidence="8">NAD(P)-binding protein</fullName>
    </submittedName>
</protein>
<evidence type="ECO:0000259" key="7">
    <source>
        <dbReference type="SMART" id="SM00829"/>
    </source>
</evidence>
<sequence>MTDVPETTRAIVAFEPSGDPPSPAFRLETLNFAAPAADEVIVRMVASGICHSDVVLACYPGQGDRVLGHEGAGYVVKTGQDVTKVAVDDPVLLSFNFCGSCAPCTASPPIPSRYNNFHPLNIVSLPSTFSSAGKPIGGSFFDQSSFANYSRVKGNSICNAKDLIRSEDELKLFAPLGCGLQTGAGCITNVACAGPDTTVMVMGLGGVGLGAIMAAAIRGCQKIIAVDRIPSRLQLASELGATHAINTSQGTADLDAEVRKIHAAGTDCVIDTTGVDFLLKAGLSSLGNAGQLIFPLLPGWTKGATIKFVTVGDADPREFVPQMIQWYRQGQFPVEKLVKYFPAEEFNKALAEMHSGEAIKPILLW</sequence>
<dbReference type="SUPFAM" id="SSF51735">
    <property type="entry name" value="NAD(P)-binding Rossmann-fold domains"/>
    <property type="match status" value="1"/>
</dbReference>
<keyword evidence="5" id="KW-0560">Oxidoreductase</keyword>
<proteinExistence type="inferred from homology"/>
<comment type="caution">
    <text evidence="8">The sequence shown here is derived from an EMBL/GenBank/DDBJ whole genome shotgun (WGS) entry which is preliminary data.</text>
</comment>
<dbReference type="SUPFAM" id="SSF50129">
    <property type="entry name" value="GroES-like"/>
    <property type="match status" value="1"/>
</dbReference>
<evidence type="ECO:0000256" key="5">
    <source>
        <dbReference type="ARBA" id="ARBA00023002"/>
    </source>
</evidence>
<dbReference type="Proteomes" id="UP000799776">
    <property type="component" value="Unassembled WGS sequence"/>
</dbReference>
<dbReference type="InterPro" id="IPR002328">
    <property type="entry name" value="ADH_Zn_CS"/>
</dbReference>
<dbReference type="InterPro" id="IPR011032">
    <property type="entry name" value="GroES-like_sf"/>
</dbReference>
<dbReference type="Pfam" id="PF00107">
    <property type="entry name" value="ADH_zinc_N"/>
    <property type="match status" value="1"/>
</dbReference>
<accession>A0A9P4LX18</accession>
<dbReference type="InterPro" id="IPR013149">
    <property type="entry name" value="ADH-like_C"/>
</dbReference>
<dbReference type="EMBL" id="ML978719">
    <property type="protein sequence ID" value="KAF2087647.1"/>
    <property type="molecule type" value="Genomic_DNA"/>
</dbReference>
<keyword evidence="9" id="KW-1185">Reference proteome</keyword>
<dbReference type="AlphaFoldDB" id="A0A9P4LX18"/>
<feature type="domain" description="Enoyl reductase (ER)" evidence="7">
    <location>
        <begin position="18"/>
        <end position="364"/>
    </location>
</feature>
<reference evidence="8" key="1">
    <citation type="journal article" date="2020" name="Stud. Mycol.">
        <title>101 Dothideomycetes genomes: a test case for predicting lifestyles and emergence of pathogens.</title>
        <authorList>
            <person name="Haridas S."/>
            <person name="Albert R."/>
            <person name="Binder M."/>
            <person name="Bloem J."/>
            <person name="Labutti K."/>
            <person name="Salamov A."/>
            <person name="Andreopoulos B."/>
            <person name="Baker S."/>
            <person name="Barry K."/>
            <person name="Bills G."/>
            <person name="Bluhm B."/>
            <person name="Cannon C."/>
            <person name="Castanera R."/>
            <person name="Culley D."/>
            <person name="Daum C."/>
            <person name="Ezra D."/>
            <person name="Gonzalez J."/>
            <person name="Henrissat B."/>
            <person name="Kuo A."/>
            <person name="Liang C."/>
            <person name="Lipzen A."/>
            <person name="Lutzoni F."/>
            <person name="Magnuson J."/>
            <person name="Mondo S."/>
            <person name="Nolan M."/>
            <person name="Ohm R."/>
            <person name="Pangilinan J."/>
            <person name="Park H.-J."/>
            <person name="Ramirez L."/>
            <person name="Alfaro M."/>
            <person name="Sun H."/>
            <person name="Tritt A."/>
            <person name="Yoshinaga Y."/>
            <person name="Zwiers L.-H."/>
            <person name="Turgeon B."/>
            <person name="Goodwin S."/>
            <person name="Spatafora J."/>
            <person name="Crous P."/>
            <person name="Grigoriev I."/>
        </authorList>
    </citation>
    <scope>NUCLEOTIDE SEQUENCE</scope>
    <source>
        <strain evidence="8">CBS 121410</strain>
    </source>
</reference>
<dbReference type="Pfam" id="PF08240">
    <property type="entry name" value="ADH_N"/>
    <property type="match status" value="1"/>
</dbReference>
<evidence type="ECO:0000256" key="1">
    <source>
        <dbReference type="ARBA" id="ARBA00001947"/>
    </source>
</evidence>
<gene>
    <name evidence="8" type="ORF">K490DRAFT_73582</name>
</gene>
<evidence type="ECO:0000313" key="8">
    <source>
        <dbReference type="EMBL" id="KAF2087647.1"/>
    </source>
</evidence>
<evidence type="ECO:0000256" key="4">
    <source>
        <dbReference type="ARBA" id="ARBA00022833"/>
    </source>
</evidence>
<dbReference type="InterPro" id="IPR036291">
    <property type="entry name" value="NAD(P)-bd_dom_sf"/>
</dbReference>